<dbReference type="Proteomes" id="UP000275267">
    <property type="component" value="Unassembled WGS sequence"/>
</dbReference>
<evidence type="ECO:0000313" key="3">
    <source>
        <dbReference type="Proteomes" id="UP000275267"/>
    </source>
</evidence>
<accession>A0A3L6TM43</accession>
<reference evidence="3" key="1">
    <citation type="journal article" date="2019" name="Nat. Commun.">
        <title>The genome of broomcorn millet.</title>
        <authorList>
            <person name="Zou C."/>
            <person name="Miki D."/>
            <person name="Li D."/>
            <person name="Tang Q."/>
            <person name="Xiao L."/>
            <person name="Rajput S."/>
            <person name="Deng P."/>
            <person name="Jia W."/>
            <person name="Huang R."/>
            <person name="Zhang M."/>
            <person name="Sun Y."/>
            <person name="Hu J."/>
            <person name="Fu X."/>
            <person name="Schnable P.S."/>
            <person name="Li F."/>
            <person name="Zhang H."/>
            <person name="Feng B."/>
            <person name="Zhu X."/>
            <person name="Liu R."/>
            <person name="Schnable J.C."/>
            <person name="Zhu J.-K."/>
            <person name="Zhang H."/>
        </authorList>
    </citation>
    <scope>NUCLEOTIDE SEQUENCE [LARGE SCALE GENOMIC DNA]</scope>
</reference>
<feature type="region of interest" description="Disordered" evidence="1">
    <location>
        <begin position="1"/>
        <end position="39"/>
    </location>
</feature>
<keyword evidence="3" id="KW-1185">Reference proteome</keyword>
<gene>
    <name evidence="2" type="ORF">C2845_PM01G21780</name>
</gene>
<dbReference type="AlphaFoldDB" id="A0A3L6TM43"/>
<comment type="caution">
    <text evidence="2">The sequence shown here is derived from an EMBL/GenBank/DDBJ whole genome shotgun (WGS) entry which is preliminary data.</text>
</comment>
<name>A0A3L6TM43_PANMI</name>
<protein>
    <submittedName>
        <fullName evidence="2">Uncharacterized protein</fullName>
    </submittedName>
</protein>
<evidence type="ECO:0000256" key="1">
    <source>
        <dbReference type="SAM" id="MobiDB-lite"/>
    </source>
</evidence>
<organism evidence="2 3">
    <name type="scientific">Panicum miliaceum</name>
    <name type="common">Proso millet</name>
    <name type="synonym">Broomcorn millet</name>
    <dbReference type="NCBI Taxonomy" id="4540"/>
    <lineage>
        <taxon>Eukaryota</taxon>
        <taxon>Viridiplantae</taxon>
        <taxon>Streptophyta</taxon>
        <taxon>Embryophyta</taxon>
        <taxon>Tracheophyta</taxon>
        <taxon>Spermatophyta</taxon>
        <taxon>Magnoliopsida</taxon>
        <taxon>Liliopsida</taxon>
        <taxon>Poales</taxon>
        <taxon>Poaceae</taxon>
        <taxon>PACMAD clade</taxon>
        <taxon>Panicoideae</taxon>
        <taxon>Panicodae</taxon>
        <taxon>Paniceae</taxon>
        <taxon>Panicinae</taxon>
        <taxon>Panicum</taxon>
        <taxon>Panicum sect. Panicum</taxon>
    </lineage>
</organism>
<proteinExistence type="predicted"/>
<sequence>MTRNRSRRGTEPAPPPQQPQSSYHHEAGGSSWHSASTVEWARQAPSRRFTSSSSSGILNLARRTTSSRDLGSITQQLGELRVQANNIEDTLHQHIETNQAWQQYTGERIHAMEQRQL</sequence>
<evidence type="ECO:0000313" key="2">
    <source>
        <dbReference type="EMBL" id="RLN40555.1"/>
    </source>
</evidence>
<dbReference type="EMBL" id="PQIB02000001">
    <property type="protein sequence ID" value="RLN40555.1"/>
    <property type="molecule type" value="Genomic_DNA"/>
</dbReference>